<evidence type="ECO:0000256" key="9">
    <source>
        <dbReference type="ARBA" id="ARBA00030073"/>
    </source>
</evidence>
<dbReference type="InterPro" id="IPR024072">
    <property type="entry name" value="DHFR-like_dom_sf"/>
</dbReference>
<dbReference type="InterPro" id="IPR002734">
    <property type="entry name" value="RibDG_C"/>
</dbReference>
<evidence type="ECO:0000256" key="3">
    <source>
        <dbReference type="ARBA" id="ARBA00009723"/>
    </source>
</evidence>
<dbReference type="GO" id="GO:0016491">
    <property type="term" value="F:oxidoreductase activity"/>
    <property type="evidence" value="ECO:0007669"/>
    <property type="project" value="UniProtKB-KW"/>
</dbReference>
<comment type="catalytic activity">
    <reaction evidence="11">
        <text>2,5-diamino-6-(1-D-ribitylamino)pyrimidin-4(3H)-one 5'-phosphate + NAD(+) = 2,5-diamino-6-(1-D-ribosylamino)pyrimidin-4(3H)-one 5'-phosphate + NADH + H(+)</text>
        <dbReference type="Rhea" id="RHEA:27274"/>
        <dbReference type="ChEBI" id="CHEBI:15378"/>
        <dbReference type="ChEBI" id="CHEBI:57540"/>
        <dbReference type="ChEBI" id="CHEBI:57945"/>
        <dbReference type="ChEBI" id="CHEBI:58890"/>
        <dbReference type="ChEBI" id="CHEBI:59545"/>
        <dbReference type="EC" id="1.1.1.302"/>
    </reaction>
</comment>
<dbReference type="EC" id="1.1.1.302" evidence="4"/>
<evidence type="ECO:0000256" key="12">
    <source>
        <dbReference type="ARBA" id="ARBA00049020"/>
    </source>
</evidence>
<keyword evidence="15" id="KW-1185">Reference proteome</keyword>
<gene>
    <name evidence="14" type="primary">RIB7</name>
    <name evidence="14" type="ORF">Cpir12675_006224</name>
</gene>
<evidence type="ECO:0000256" key="8">
    <source>
        <dbReference type="ARBA" id="ARBA00023002"/>
    </source>
</evidence>
<evidence type="ECO:0000256" key="7">
    <source>
        <dbReference type="ARBA" id="ARBA00022857"/>
    </source>
</evidence>
<name>A0ABR3YJ71_9PEZI</name>
<evidence type="ECO:0000313" key="14">
    <source>
        <dbReference type="EMBL" id="KAL1888301.1"/>
    </source>
</evidence>
<dbReference type="InterPro" id="IPR050765">
    <property type="entry name" value="Riboflavin_Biosynth_HTPR"/>
</dbReference>
<sequence>MAIVCPTAQRSLVHQTNLSDRSRPSQNANTAMAQDLFFSDAARAKLEPYFPSSHANNTIDKTFLTLTFATSLDSALSLAPGTRTRLSGPESKAMTHYLRSRHDAICVGVGTVIADDPALNCRIGPSSTSGPDGLTYPHQPRPIIIDPHGRWDFTDDNKVFQVCRSGAGKGPYVITSTAVQHSIDKALLLGQYGGKYISIPTNKQGRFQWEDILYALSLEGLGSVMVEGGGNVINSLLDASSQHLVDSVIVTIAPTWLGQGGVVVSPDRVTENGVAIPVARLSDVSWHPFGEDVVMCGRL</sequence>
<dbReference type="Proteomes" id="UP001583280">
    <property type="component" value="Unassembled WGS sequence"/>
</dbReference>
<dbReference type="PANTHER" id="PTHR38011">
    <property type="entry name" value="DIHYDROFOLATE REDUCTASE FAMILY PROTEIN (AFU_ORTHOLOGUE AFUA_8G06820)"/>
    <property type="match status" value="1"/>
</dbReference>
<keyword evidence="7" id="KW-0521">NADP</keyword>
<evidence type="ECO:0000256" key="2">
    <source>
        <dbReference type="ARBA" id="ARBA00005104"/>
    </source>
</evidence>
<accession>A0ABR3YJ71</accession>
<dbReference type="EMBL" id="JAWDJO010000267">
    <property type="protein sequence ID" value="KAL1888301.1"/>
    <property type="molecule type" value="Genomic_DNA"/>
</dbReference>
<evidence type="ECO:0000256" key="1">
    <source>
        <dbReference type="ARBA" id="ARBA00003555"/>
    </source>
</evidence>
<evidence type="ECO:0000256" key="5">
    <source>
        <dbReference type="ARBA" id="ARBA00015035"/>
    </source>
</evidence>
<dbReference type="PANTHER" id="PTHR38011:SF7">
    <property type="entry name" value="2,5-DIAMINO-6-RIBOSYLAMINO-4(3H)-PYRIMIDINONE 5'-PHOSPHATE REDUCTASE"/>
    <property type="match status" value="1"/>
</dbReference>
<comment type="function">
    <text evidence="1">Catalyzes an early step in riboflavin biosynthesis, the NADPH-dependent reduction of the ribose side chain of 2,5-diamino-6-ribosylamino-4(3H)-pyrimidinone 5'-phosphate, yielding 2,5-diamino-6-ribitylamino-4(3H)-pyrimidinone 5'-phosphate.</text>
</comment>
<comment type="similarity">
    <text evidence="3">Belongs to the HTP reductase family.</text>
</comment>
<evidence type="ECO:0000256" key="4">
    <source>
        <dbReference type="ARBA" id="ARBA00012851"/>
    </source>
</evidence>
<evidence type="ECO:0000256" key="10">
    <source>
        <dbReference type="ARBA" id="ARBA00031630"/>
    </source>
</evidence>
<reference evidence="14 15" key="1">
    <citation type="journal article" date="2024" name="IMA Fungus">
        <title>IMA Genome - F19 : A genome assembly and annotation guide to empower mycologists, including annotated draft genome sequences of Ceratocystis pirilliformis, Diaporthe australafricana, Fusarium ophioides, Paecilomyces lecythidis, and Sporothrix stenoceras.</title>
        <authorList>
            <person name="Aylward J."/>
            <person name="Wilson A.M."/>
            <person name="Visagie C.M."/>
            <person name="Spraker J."/>
            <person name="Barnes I."/>
            <person name="Buitendag C."/>
            <person name="Ceriani C."/>
            <person name="Del Mar Angel L."/>
            <person name="du Plessis D."/>
            <person name="Fuchs T."/>
            <person name="Gasser K."/>
            <person name="Kramer D."/>
            <person name="Li W."/>
            <person name="Munsamy K."/>
            <person name="Piso A."/>
            <person name="Price J.L."/>
            <person name="Sonnekus B."/>
            <person name="Thomas C."/>
            <person name="van der Nest A."/>
            <person name="van Dijk A."/>
            <person name="van Heerden A."/>
            <person name="van Vuuren N."/>
            <person name="Yilmaz N."/>
            <person name="Duong T.A."/>
            <person name="van der Merwe N.A."/>
            <person name="Wingfield M.J."/>
            <person name="Wingfield B.D."/>
        </authorList>
    </citation>
    <scope>NUCLEOTIDE SEQUENCE [LARGE SCALE GENOMIC DNA]</scope>
    <source>
        <strain evidence="14 15">CMW 12675</strain>
    </source>
</reference>
<evidence type="ECO:0000259" key="13">
    <source>
        <dbReference type="Pfam" id="PF01872"/>
    </source>
</evidence>
<organism evidence="14 15">
    <name type="scientific">Ceratocystis pirilliformis</name>
    <dbReference type="NCBI Taxonomy" id="259994"/>
    <lineage>
        <taxon>Eukaryota</taxon>
        <taxon>Fungi</taxon>
        <taxon>Dikarya</taxon>
        <taxon>Ascomycota</taxon>
        <taxon>Pezizomycotina</taxon>
        <taxon>Sordariomycetes</taxon>
        <taxon>Hypocreomycetidae</taxon>
        <taxon>Microascales</taxon>
        <taxon>Ceratocystidaceae</taxon>
        <taxon>Ceratocystis</taxon>
    </lineage>
</organism>
<dbReference type="Pfam" id="PF01872">
    <property type="entry name" value="RibD_C"/>
    <property type="match status" value="1"/>
</dbReference>
<evidence type="ECO:0000256" key="11">
    <source>
        <dbReference type="ARBA" id="ARBA00047550"/>
    </source>
</evidence>
<comment type="caution">
    <text evidence="14">The sequence shown here is derived from an EMBL/GenBank/DDBJ whole genome shotgun (WGS) entry which is preliminary data.</text>
</comment>
<evidence type="ECO:0000313" key="15">
    <source>
        <dbReference type="Proteomes" id="UP001583280"/>
    </source>
</evidence>
<proteinExistence type="inferred from homology"/>
<dbReference type="SUPFAM" id="SSF53597">
    <property type="entry name" value="Dihydrofolate reductase-like"/>
    <property type="match status" value="1"/>
</dbReference>
<protein>
    <recommendedName>
        <fullName evidence="5">2,5-diamino-6-ribosylamino-4(3H)-pyrimidinone 5'-phosphate reductase</fullName>
        <ecNumber evidence="4">1.1.1.302</ecNumber>
    </recommendedName>
    <alternativeName>
        <fullName evidence="10">2,5-diamino-6-(5-phospho-D-ribosylamino)pyrimidin-4(3H)-one reductase</fullName>
    </alternativeName>
    <alternativeName>
        <fullName evidence="9">2,5-diamino-6-ribitylamino-4(3H)-pyrimidinone 5'-phosphate synthase</fullName>
    </alternativeName>
</protein>
<evidence type="ECO:0000256" key="6">
    <source>
        <dbReference type="ARBA" id="ARBA00022619"/>
    </source>
</evidence>
<dbReference type="Gene3D" id="3.40.430.10">
    <property type="entry name" value="Dihydrofolate Reductase, subunit A"/>
    <property type="match status" value="1"/>
</dbReference>
<comment type="pathway">
    <text evidence="2">Cofactor biosynthesis; riboflavin biosynthesis.</text>
</comment>
<feature type="domain" description="Bacterial bifunctional deaminase-reductase C-terminal" evidence="13">
    <location>
        <begin position="63"/>
        <end position="294"/>
    </location>
</feature>
<comment type="catalytic activity">
    <reaction evidence="12">
        <text>2,5-diamino-6-(1-D-ribitylamino)pyrimidin-4(3H)-one 5'-phosphate + NADP(+) = 2,5-diamino-6-(1-D-ribosylamino)pyrimidin-4(3H)-one 5'-phosphate + NADPH + H(+)</text>
        <dbReference type="Rhea" id="RHEA:27278"/>
        <dbReference type="ChEBI" id="CHEBI:15378"/>
        <dbReference type="ChEBI" id="CHEBI:57783"/>
        <dbReference type="ChEBI" id="CHEBI:58349"/>
        <dbReference type="ChEBI" id="CHEBI:58890"/>
        <dbReference type="ChEBI" id="CHEBI:59545"/>
        <dbReference type="EC" id="1.1.1.302"/>
    </reaction>
</comment>
<keyword evidence="8 14" id="KW-0560">Oxidoreductase</keyword>
<keyword evidence="6" id="KW-0686">Riboflavin biosynthesis</keyword>